<keyword evidence="1" id="KW-0812">Transmembrane</keyword>
<dbReference type="STRING" id="872965.SE16_11665"/>
<accession>A0A0M8K6G5</accession>
<keyword evidence="1" id="KW-1133">Transmembrane helix</keyword>
<dbReference type="RefSeq" id="WP_054491722.1">
    <property type="nucleotide sequence ID" value="NZ_BBZA01000014.1"/>
</dbReference>
<evidence type="ECO:0008006" key="6">
    <source>
        <dbReference type="Google" id="ProtNLM"/>
    </source>
</evidence>
<comment type="caution">
    <text evidence="2">The sequence shown here is derived from an EMBL/GenBank/DDBJ whole genome shotgun (WGS) entry which is preliminary data.</text>
</comment>
<name>A0A0M8K6G5_9CHLR</name>
<evidence type="ECO:0000313" key="2">
    <source>
        <dbReference type="EMBL" id="GAP61771.1"/>
    </source>
</evidence>
<feature type="transmembrane region" description="Helical" evidence="1">
    <location>
        <begin position="61"/>
        <end position="83"/>
    </location>
</feature>
<dbReference type="InterPro" id="IPR055966">
    <property type="entry name" value="DUF7544"/>
</dbReference>
<dbReference type="InParanoid" id="A0A0M8K6G5"/>
<proteinExistence type="predicted"/>
<sequence length="314" mass="34207">MQYQALLSRSWHIFKTNRTLWWLAFLLALSGRSFGNFNLPDLSGQFDNASPWMESSQIPDLSLALIVGAVCITFLLMIVLAVVRYVARVGFIQTVVHAEQGEHLSFKAALRLGWSKDAWRLFLADFLLGLGVVGVALLFFILPLCGLLVFADASLSAGIDVVGVIFIVIFILIGLLALFIVSAIVTLLSNLASRAIVLEKWGALEGLQVAWDLVLTNVKTLLVLFLIAFGIGLLSGVAQLVVMFVVGLPLLFVGIAIWMAVESIALMVMLALVGMLLLWLASAILQAPFEGFLETYWTLAFQELRKPATATPAA</sequence>
<dbReference type="AlphaFoldDB" id="A0A0M8K6G5"/>
<feature type="transmembrane region" description="Helical" evidence="1">
    <location>
        <begin position="209"/>
        <end position="234"/>
    </location>
</feature>
<reference evidence="2 4" key="1">
    <citation type="journal article" date="2015" name="Genome Announc.">
        <title>Draft Genome Sequence of a Heterotrophic Facultative Anaerobic Thermophilic Bacterium, Ardenticatena maritima Strain 110ST.</title>
        <authorList>
            <person name="Kawaichi S."/>
            <person name="Yoshida T."/>
            <person name="Sako Y."/>
            <person name="Nakamura R."/>
        </authorList>
    </citation>
    <scope>NUCLEOTIDE SEQUENCE [LARGE SCALE GENOMIC DNA]</scope>
    <source>
        <strain evidence="2 4">110S</strain>
    </source>
</reference>
<feature type="transmembrane region" description="Helical" evidence="1">
    <location>
        <begin position="268"/>
        <end position="289"/>
    </location>
</feature>
<keyword evidence="4" id="KW-1185">Reference proteome</keyword>
<dbReference type="Proteomes" id="UP000050502">
    <property type="component" value="Unassembled WGS sequence"/>
</dbReference>
<evidence type="ECO:0000313" key="3">
    <source>
        <dbReference type="EMBL" id="KPL87182.1"/>
    </source>
</evidence>
<evidence type="ECO:0000313" key="5">
    <source>
        <dbReference type="Proteomes" id="UP000050502"/>
    </source>
</evidence>
<keyword evidence="1" id="KW-0472">Membrane</keyword>
<reference evidence="3 5" key="2">
    <citation type="submission" date="2015-07" db="EMBL/GenBank/DDBJ databases">
        <title>Whole genome sequence of Ardenticatena maritima DSM 23922.</title>
        <authorList>
            <person name="Hemp J."/>
            <person name="Ward L.M."/>
            <person name="Pace L.A."/>
            <person name="Fischer W.W."/>
        </authorList>
    </citation>
    <scope>NUCLEOTIDE SEQUENCE [LARGE SCALE GENOMIC DNA]</scope>
    <source>
        <strain evidence="3 5">110S</strain>
    </source>
</reference>
<dbReference type="EMBL" id="BBZA01000014">
    <property type="protein sequence ID" value="GAP61771.1"/>
    <property type="molecule type" value="Genomic_DNA"/>
</dbReference>
<dbReference type="Pfam" id="PF24400">
    <property type="entry name" value="DUF7544"/>
    <property type="match status" value="1"/>
</dbReference>
<feature type="transmembrane region" description="Helical" evidence="1">
    <location>
        <begin position="121"/>
        <end position="150"/>
    </location>
</feature>
<dbReference type="Proteomes" id="UP000037784">
    <property type="component" value="Unassembled WGS sequence"/>
</dbReference>
<evidence type="ECO:0000256" key="1">
    <source>
        <dbReference type="SAM" id="Phobius"/>
    </source>
</evidence>
<protein>
    <recommendedName>
        <fullName evidence="6">Glycerophosphoryl diester phosphodiesterase membrane domain-containing protein</fullName>
    </recommendedName>
</protein>
<organism evidence="2 4">
    <name type="scientific">Ardenticatena maritima</name>
    <dbReference type="NCBI Taxonomy" id="872965"/>
    <lineage>
        <taxon>Bacteria</taxon>
        <taxon>Bacillati</taxon>
        <taxon>Chloroflexota</taxon>
        <taxon>Ardenticatenia</taxon>
        <taxon>Ardenticatenales</taxon>
        <taxon>Ardenticatenaceae</taxon>
        <taxon>Ardenticatena</taxon>
    </lineage>
</organism>
<feature type="transmembrane region" description="Helical" evidence="1">
    <location>
        <begin position="162"/>
        <end position="188"/>
    </location>
</feature>
<evidence type="ECO:0000313" key="4">
    <source>
        <dbReference type="Proteomes" id="UP000037784"/>
    </source>
</evidence>
<dbReference type="EMBL" id="LGKN01000006">
    <property type="protein sequence ID" value="KPL87182.1"/>
    <property type="molecule type" value="Genomic_DNA"/>
</dbReference>
<reference evidence="4" key="3">
    <citation type="submission" date="2015-08" db="EMBL/GenBank/DDBJ databases">
        <title>Draft Genome Sequence of a Heterotrophic Facultative Anaerobic Bacterium Ardenticatena maritima Strain 110S.</title>
        <authorList>
            <person name="Kawaichi S."/>
            <person name="Yoshida T."/>
            <person name="Sako Y."/>
            <person name="Nakamura R."/>
        </authorList>
    </citation>
    <scope>NUCLEOTIDE SEQUENCE [LARGE SCALE GENOMIC DNA]</scope>
    <source>
        <strain evidence="4">110S</strain>
    </source>
</reference>
<gene>
    <name evidence="2" type="ORF">ARMA_0194</name>
    <name evidence="3" type="ORF">SE16_11665</name>
</gene>
<feature type="transmembrane region" description="Helical" evidence="1">
    <location>
        <begin position="240"/>
        <end position="261"/>
    </location>
</feature>